<dbReference type="PANTHER" id="PTHR40619:SF3">
    <property type="entry name" value="FUNGAL STAND N-TERMINAL GOODBYE DOMAIN-CONTAINING PROTEIN"/>
    <property type="match status" value="1"/>
</dbReference>
<evidence type="ECO:0000313" key="3">
    <source>
        <dbReference type="Proteomes" id="UP001390339"/>
    </source>
</evidence>
<dbReference type="PANTHER" id="PTHR40619">
    <property type="entry name" value="FUNGAL STAND N-TERMINAL GOODBYE DOMAIN-CONTAINING PROTEIN"/>
    <property type="match status" value="1"/>
</dbReference>
<evidence type="ECO:0000313" key="2">
    <source>
        <dbReference type="EMBL" id="KAK8859191.1"/>
    </source>
</evidence>
<feature type="domain" description="DUF7708" evidence="1">
    <location>
        <begin position="155"/>
        <end position="274"/>
    </location>
</feature>
<keyword evidence="3" id="KW-1185">Reference proteome</keyword>
<dbReference type="Proteomes" id="UP001390339">
    <property type="component" value="Unassembled WGS sequence"/>
</dbReference>
<dbReference type="EMBL" id="JAPCWZ010000006">
    <property type="protein sequence ID" value="KAK8859191.1"/>
    <property type="molecule type" value="Genomic_DNA"/>
</dbReference>
<organism evidence="2 3">
    <name type="scientific">Apiospora arundinis</name>
    <dbReference type="NCBI Taxonomy" id="335852"/>
    <lineage>
        <taxon>Eukaryota</taxon>
        <taxon>Fungi</taxon>
        <taxon>Dikarya</taxon>
        <taxon>Ascomycota</taxon>
        <taxon>Pezizomycotina</taxon>
        <taxon>Sordariomycetes</taxon>
        <taxon>Xylariomycetidae</taxon>
        <taxon>Amphisphaeriales</taxon>
        <taxon>Apiosporaceae</taxon>
        <taxon>Apiospora</taxon>
    </lineage>
</organism>
<name>A0ABR2I864_9PEZI</name>
<protein>
    <submittedName>
        <fullName evidence="2">Adenosine trna methylthiotransferase</fullName>
    </submittedName>
</protein>
<gene>
    <name evidence="2" type="ORF">PGQ11_009925</name>
</gene>
<reference evidence="2 3" key="1">
    <citation type="journal article" date="2024" name="IMA Fungus">
        <title>Apiospora arundinis, a panoply of carbohydrate-active enzymes and secondary metabolites.</title>
        <authorList>
            <person name="Sorensen T."/>
            <person name="Petersen C."/>
            <person name="Muurmann A.T."/>
            <person name="Christiansen J.V."/>
            <person name="Brundto M.L."/>
            <person name="Overgaard C.K."/>
            <person name="Boysen A.T."/>
            <person name="Wollenberg R.D."/>
            <person name="Larsen T.O."/>
            <person name="Sorensen J.L."/>
            <person name="Nielsen K.L."/>
            <person name="Sondergaard T.E."/>
        </authorList>
    </citation>
    <scope>NUCLEOTIDE SEQUENCE [LARGE SCALE GENOMIC DNA]</scope>
    <source>
        <strain evidence="2 3">AAU 773</strain>
    </source>
</reference>
<dbReference type="InterPro" id="IPR056125">
    <property type="entry name" value="DUF7708"/>
</dbReference>
<accession>A0ABR2I864</accession>
<proteinExistence type="predicted"/>
<sequence>MGESSRQDYLHSRPRHPPDEAVRFIENRIAPASDVNPVYHEGLNDFVLVEEAENQNRISADMWKEADKEKEQLFCMMEKVREKLAKGAAPGDVQSLAKVDLRKCKWEEVMNEVQTTSTQWRKSAIKSTKTMQCIDKVGQNCEAFQSWLELLPAGDYGSSIAGVFKVVIGAAGRYNKVEEAIFESLSEIPEIMESARRYVQIYYENRDQRLEQKTFELFRAILRALIQIMEFFADSRKRKVFQPLLHQGEYKRKLTDSIDEIKKHTERIKEEANICLAERSRNHERTSQLTNQNSEKQLQYQESTIDIVRDLHRMFKESPLMILKHKNELLQPNAAFLIDRDMMTAFGISLQSPMQSSPADTEALRSKLREAIRYDPEVLVSDIQATIRSGLALGDQPKAVAASLATHPGFADYFLSTASSADGEARPTSSALLVNGRMDPTSSDGVSPLGLVVAEVARSSTGRRGAYVISYFCDQHRPGYIPSSASSSSETSRVDPVGAIVASFIGQLLAQMQEQQVKPDFSFLKDEDWPRLHQGRLNTLCIAFGTLVGQLPSESVLLCMIDGATQYETAALGTDMMKLIRRLVRLVHRSNQEDEEQRLVCKLLVTCRTRARGIAQYFDQGRDRDGGGILNLDGDIEATDSSNRRIASLRDAH</sequence>
<comment type="caution">
    <text evidence="2">The sequence shown here is derived from an EMBL/GenBank/DDBJ whole genome shotgun (WGS) entry which is preliminary data.</text>
</comment>
<evidence type="ECO:0000259" key="1">
    <source>
        <dbReference type="Pfam" id="PF24809"/>
    </source>
</evidence>
<dbReference type="Pfam" id="PF24809">
    <property type="entry name" value="DUF7708"/>
    <property type="match status" value="1"/>
</dbReference>